<dbReference type="GeneID" id="55973314"/>
<evidence type="ECO:0000313" key="2">
    <source>
        <dbReference type="EMBL" id="KAF4122784.1"/>
    </source>
</evidence>
<reference evidence="2" key="1">
    <citation type="submission" date="2020-03" db="EMBL/GenBank/DDBJ databases">
        <title>Site-based positive gene gene selection in Geosmithia morbida across the United States reveals a broad range of putative effectors and factors for local host and environmental adapation.</title>
        <authorList>
            <person name="Onufrak A."/>
            <person name="Murdoch R.W."/>
            <person name="Gazis R."/>
            <person name="Huff M."/>
            <person name="Staton M."/>
            <person name="Klingeman W."/>
            <person name="Hadziabdic D."/>
        </authorList>
    </citation>
    <scope>NUCLEOTIDE SEQUENCE</scope>
    <source>
        <strain evidence="2">1262</strain>
    </source>
</reference>
<gene>
    <name evidence="2" type="ORF">GMORB2_7091</name>
</gene>
<dbReference type="SUPFAM" id="SSF48371">
    <property type="entry name" value="ARM repeat"/>
    <property type="match status" value="1"/>
</dbReference>
<evidence type="ECO:0000313" key="3">
    <source>
        <dbReference type="Proteomes" id="UP000749293"/>
    </source>
</evidence>
<dbReference type="Gene3D" id="1.25.10.10">
    <property type="entry name" value="Leucine-rich Repeat Variant"/>
    <property type="match status" value="2"/>
</dbReference>
<dbReference type="InterPro" id="IPR011989">
    <property type="entry name" value="ARM-like"/>
</dbReference>
<feature type="region of interest" description="Disordered" evidence="1">
    <location>
        <begin position="1"/>
        <end position="31"/>
    </location>
</feature>
<evidence type="ECO:0000256" key="1">
    <source>
        <dbReference type="SAM" id="MobiDB-lite"/>
    </source>
</evidence>
<dbReference type="InterPro" id="IPR016024">
    <property type="entry name" value="ARM-type_fold"/>
</dbReference>
<keyword evidence="3" id="KW-1185">Reference proteome</keyword>
<dbReference type="InterPro" id="IPR040144">
    <property type="entry name" value="RAP1GDS1"/>
</dbReference>
<protein>
    <submittedName>
        <fullName evidence="2">GTP binding protein</fullName>
    </submittedName>
</protein>
<dbReference type="OrthoDB" id="26149at2759"/>
<dbReference type="Proteomes" id="UP000749293">
    <property type="component" value="Unassembled WGS sequence"/>
</dbReference>
<proteinExistence type="predicted"/>
<dbReference type="RefSeq" id="XP_035321436.1">
    <property type="nucleotide sequence ID" value="XM_035469056.1"/>
</dbReference>
<dbReference type="AlphaFoldDB" id="A0A9P4YVZ2"/>
<accession>A0A9P4YVZ2</accession>
<dbReference type="PANTHER" id="PTHR10957">
    <property type="entry name" value="RAP1 GTPASE-GDP DISSOCIATION STIMULATOR 1"/>
    <property type="match status" value="1"/>
</dbReference>
<comment type="caution">
    <text evidence="2">The sequence shown here is derived from an EMBL/GenBank/DDBJ whole genome shotgun (WGS) entry which is preliminary data.</text>
</comment>
<dbReference type="EMBL" id="JAANYQ010000008">
    <property type="protein sequence ID" value="KAF4122784.1"/>
    <property type="molecule type" value="Genomic_DNA"/>
</dbReference>
<dbReference type="GO" id="GO:0005085">
    <property type="term" value="F:guanyl-nucleotide exchange factor activity"/>
    <property type="evidence" value="ECO:0007669"/>
    <property type="project" value="InterPro"/>
</dbReference>
<name>A0A9P4YVZ2_9HYPO</name>
<organism evidence="2 3">
    <name type="scientific">Geosmithia morbida</name>
    <dbReference type="NCBI Taxonomy" id="1094350"/>
    <lineage>
        <taxon>Eukaryota</taxon>
        <taxon>Fungi</taxon>
        <taxon>Dikarya</taxon>
        <taxon>Ascomycota</taxon>
        <taxon>Pezizomycotina</taxon>
        <taxon>Sordariomycetes</taxon>
        <taxon>Hypocreomycetidae</taxon>
        <taxon>Hypocreales</taxon>
        <taxon>Bionectriaceae</taxon>
        <taxon>Geosmithia</taxon>
    </lineage>
</organism>
<sequence>MASRAEEIASLLQREGSGLSPDEYDETPESDEIKSRRVKVLSDVVSECRNLWSSGSEDLDVVAQKLADGSRDAAWRVPYGQSGMLSLFLEVIGSHSLRPALQFHTLRLIGNSCADTDENRARVIDGGHLKDIIRRLQDDTAIPLAIPVLYNVLVDYELAQIQASQAGLSTSLVELIASPKITDYAPFVSYICKILGLLITQDGEAERASPLTVRNLLSLCQQPEFRDEPSDFISLSAAASAYLASEPFQKRMVEDAGQLLLLLDTVQHANTALEVEEPDEAESVKSLRGSLHKILADVTGLDEFGRHHPLGTPVPETLLSWLRGGNTPLRSAACLALGNLSRSDETSTALVATYEAHVPLIGLLSDPATADAQSLHAAMSFLKNLGIPPANKPVLGPILDSQRMPRVFTLDTMPQVQYTAASLTRLLLVDCPDNVRRVCQRQRQRRTDDDHDEGTVVASLCSLLSRTDAEPTKMEAARAVATLCRVLHSNPVRAILPDWDDPDGDDEGDDDSKRRARFYSAHDLATPLSFLITQPKWPSLRSEAWFVLALMCRSRDGSHVVSKITADDEVANMLVKAITGRPASEVTPAIGDEEREKKAIEPAAAEASEAGAETITSPGVPKLELEPQQIDPRQKAGMARVDRENAIVMCQEMLRHGADELSAQRVSMWQGLIKEGTEAIVTERSAK</sequence>